<protein>
    <recommendedName>
        <fullName evidence="1">Tetrapyrrole biosynthesis uroporphyrinogen III synthase domain-containing protein</fullName>
    </recommendedName>
</protein>
<feature type="domain" description="Tetrapyrrole biosynthesis uroporphyrinogen III synthase" evidence="1">
    <location>
        <begin position="15"/>
        <end position="251"/>
    </location>
</feature>
<sequence>MASVLLLTPPEQASDLAFLLEEEGHEARFWPLLSTPTELPMGLRAAAEQVGRFTWVVVMGRGPLRAFLEAVTTAGTRSTISRVQWLASDAATARVVERHGGTVRVPGDGKWTSAVSGLLTSDDDVLVIHEDGVPEILADAFDAAGARFIDVQVACASPAQLEDAAGVRVVIVHSAAAGEVWAEVTRGASTDAHDAYCCGPHEHPHAPEPQRVSVPQGVRVVAASAAAADTLRALGVEVYATAEANAADAVVDATLRALTE</sequence>
<dbReference type="InterPro" id="IPR003754">
    <property type="entry name" value="4pyrrol_synth_uPrphyn_synth"/>
</dbReference>
<proteinExistence type="predicted"/>
<dbReference type="InterPro" id="IPR036108">
    <property type="entry name" value="4pyrrol_syn_uPrphyn_synt_sf"/>
</dbReference>
<dbReference type="EMBL" id="QFQP01000008">
    <property type="protein sequence ID" value="PZR13877.1"/>
    <property type="molecule type" value="Genomic_DNA"/>
</dbReference>
<dbReference type="GO" id="GO:0033014">
    <property type="term" value="P:tetrapyrrole biosynthetic process"/>
    <property type="evidence" value="ECO:0007669"/>
    <property type="project" value="InterPro"/>
</dbReference>
<evidence type="ECO:0000313" key="3">
    <source>
        <dbReference type="Proteomes" id="UP000249061"/>
    </source>
</evidence>
<dbReference type="GO" id="GO:0004852">
    <property type="term" value="F:uroporphyrinogen-III synthase activity"/>
    <property type="evidence" value="ECO:0007669"/>
    <property type="project" value="InterPro"/>
</dbReference>
<accession>A0A2W5TJ94</accession>
<comment type="caution">
    <text evidence="2">The sequence shown here is derived from an EMBL/GenBank/DDBJ whole genome shotgun (WGS) entry which is preliminary data.</text>
</comment>
<evidence type="ECO:0000259" key="1">
    <source>
        <dbReference type="Pfam" id="PF02602"/>
    </source>
</evidence>
<gene>
    <name evidence="2" type="ORF">DI536_11130</name>
</gene>
<dbReference type="SUPFAM" id="SSF69618">
    <property type="entry name" value="HemD-like"/>
    <property type="match status" value="1"/>
</dbReference>
<dbReference type="AlphaFoldDB" id="A0A2W5TJ94"/>
<name>A0A2W5TJ94_9BACT</name>
<dbReference type="Pfam" id="PF02602">
    <property type="entry name" value="HEM4"/>
    <property type="match status" value="1"/>
</dbReference>
<reference evidence="2 3" key="1">
    <citation type="submission" date="2017-08" db="EMBL/GenBank/DDBJ databases">
        <title>Infants hospitalized years apart are colonized by the same room-sourced microbial strains.</title>
        <authorList>
            <person name="Brooks B."/>
            <person name="Olm M.R."/>
            <person name="Firek B.A."/>
            <person name="Baker R."/>
            <person name="Thomas B.C."/>
            <person name="Morowitz M.J."/>
            <person name="Banfield J.F."/>
        </authorList>
    </citation>
    <scope>NUCLEOTIDE SEQUENCE [LARGE SCALE GENOMIC DNA]</scope>
    <source>
        <strain evidence="2">S2_003_000_R2_14</strain>
    </source>
</reference>
<evidence type="ECO:0000313" key="2">
    <source>
        <dbReference type="EMBL" id="PZR13877.1"/>
    </source>
</evidence>
<organism evidence="2 3">
    <name type="scientific">Archangium gephyra</name>
    <dbReference type="NCBI Taxonomy" id="48"/>
    <lineage>
        <taxon>Bacteria</taxon>
        <taxon>Pseudomonadati</taxon>
        <taxon>Myxococcota</taxon>
        <taxon>Myxococcia</taxon>
        <taxon>Myxococcales</taxon>
        <taxon>Cystobacterineae</taxon>
        <taxon>Archangiaceae</taxon>
        <taxon>Archangium</taxon>
    </lineage>
</organism>
<dbReference type="Proteomes" id="UP000249061">
    <property type="component" value="Unassembled WGS sequence"/>
</dbReference>
<dbReference type="Gene3D" id="3.40.50.10090">
    <property type="match status" value="2"/>
</dbReference>